<keyword evidence="1" id="KW-0812">Transmembrane</keyword>
<accession>A0A0A2M8M5</accession>
<sequence length="63" mass="7144">MKTGLFIISVAAFVLALYFLVCDLLNSYCLSHFTYVMLLVIILLNSIAGIFMTWPDILVKKNK</sequence>
<keyword evidence="1" id="KW-1133">Transmembrane helix</keyword>
<keyword evidence="1" id="KW-0472">Membrane</keyword>
<evidence type="ECO:0000256" key="1">
    <source>
        <dbReference type="SAM" id="Phobius"/>
    </source>
</evidence>
<keyword evidence="3" id="KW-1185">Reference proteome</keyword>
<feature type="transmembrane region" description="Helical" evidence="1">
    <location>
        <begin position="33"/>
        <end position="54"/>
    </location>
</feature>
<organism evidence="2 3">
    <name type="scientific">Flavobacterium rivuli WB 3.3-2 = DSM 21788</name>
    <dbReference type="NCBI Taxonomy" id="1121895"/>
    <lineage>
        <taxon>Bacteria</taxon>
        <taxon>Pseudomonadati</taxon>
        <taxon>Bacteroidota</taxon>
        <taxon>Flavobacteriia</taxon>
        <taxon>Flavobacteriales</taxon>
        <taxon>Flavobacteriaceae</taxon>
        <taxon>Flavobacterium</taxon>
    </lineage>
</organism>
<dbReference type="Proteomes" id="UP000030152">
    <property type="component" value="Unassembled WGS sequence"/>
</dbReference>
<reference evidence="2 3" key="1">
    <citation type="submission" date="2013-09" db="EMBL/GenBank/DDBJ databases">
        <authorList>
            <person name="Zeng Z."/>
            <person name="Chen C."/>
        </authorList>
    </citation>
    <scope>NUCLEOTIDE SEQUENCE [LARGE SCALE GENOMIC DNA]</scope>
    <source>
        <strain evidence="2 3">WB 3.3-2</strain>
    </source>
</reference>
<feature type="transmembrane region" description="Helical" evidence="1">
    <location>
        <begin position="6"/>
        <end position="26"/>
    </location>
</feature>
<evidence type="ECO:0000313" key="3">
    <source>
        <dbReference type="Proteomes" id="UP000030152"/>
    </source>
</evidence>
<name>A0A0A2M8M5_9FLAO</name>
<proteinExistence type="predicted"/>
<evidence type="ECO:0000313" key="2">
    <source>
        <dbReference type="EMBL" id="KGO88609.1"/>
    </source>
</evidence>
<dbReference type="AlphaFoldDB" id="A0A0A2M8M5"/>
<dbReference type="EMBL" id="JRLX01000001">
    <property type="protein sequence ID" value="KGO88609.1"/>
    <property type="molecule type" value="Genomic_DNA"/>
</dbReference>
<comment type="caution">
    <text evidence="2">The sequence shown here is derived from an EMBL/GenBank/DDBJ whole genome shotgun (WGS) entry which is preliminary data.</text>
</comment>
<protein>
    <submittedName>
        <fullName evidence="2">Uncharacterized protein</fullName>
    </submittedName>
</protein>
<gene>
    <name evidence="2" type="ORF">Q765_01515</name>
</gene>